<gene>
    <name evidence="2" type="ORF">S12H4_43488</name>
</gene>
<evidence type="ECO:0000313" key="2">
    <source>
        <dbReference type="EMBL" id="GAJ08277.1"/>
    </source>
</evidence>
<dbReference type="AlphaFoldDB" id="X1UXF5"/>
<keyword evidence="1" id="KW-1133">Transmembrane helix</keyword>
<name>X1UXF5_9ZZZZ</name>
<proteinExistence type="predicted"/>
<comment type="caution">
    <text evidence="2">The sequence shown here is derived from an EMBL/GenBank/DDBJ whole genome shotgun (WGS) entry which is preliminary data.</text>
</comment>
<evidence type="ECO:0000256" key="1">
    <source>
        <dbReference type="SAM" id="Phobius"/>
    </source>
</evidence>
<reference evidence="2" key="1">
    <citation type="journal article" date="2014" name="Front. Microbiol.">
        <title>High frequency of phylogenetically diverse reductive dehalogenase-homologous genes in deep subseafloor sedimentary metagenomes.</title>
        <authorList>
            <person name="Kawai M."/>
            <person name="Futagami T."/>
            <person name="Toyoda A."/>
            <person name="Takaki Y."/>
            <person name="Nishi S."/>
            <person name="Hori S."/>
            <person name="Arai W."/>
            <person name="Tsubouchi T."/>
            <person name="Morono Y."/>
            <person name="Uchiyama I."/>
            <person name="Ito T."/>
            <person name="Fujiyama A."/>
            <person name="Inagaki F."/>
            <person name="Takami H."/>
        </authorList>
    </citation>
    <scope>NUCLEOTIDE SEQUENCE</scope>
    <source>
        <strain evidence="2">Expedition CK06-06</strain>
    </source>
</reference>
<keyword evidence="1" id="KW-0472">Membrane</keyword>
<feature type="non-terminal residue" evidence="2">
    <location>
        <position position="1"/>
    </location>
</feature>
<organism evidence="2">
    <name type="scientific">marine sediment metagenome</name>
    <dbReference type="NCBI Taxonomy" id="412755"/>
    <lineage>
        <taxon>unclassified sequences</taxon>
        <taxon>metagenomes</taxon>
        <taxon>ecological metagenomes</taxon>
    </lineage>
</organism>
<keyword evidence="1" id="KW-0812">Transmembrane</keyword>
<accession>X1UXF5</accession>
<protein>
    <submittedName>
        <fullName evidence="2">Uncharacterized protein</fullName>
    </submittedName>
</protein>
<dbReference type="EMBL" id="BARW01026694">
    <property type="protein sequence ID" value="GAJ08277.1"/>
    <property type="molecule type" value="Genomic_DNA"/>
</dbReference>
<feature type="transmembrane region" description="Helical" evidence="1">
    <location>
        <begin position="48"/>
        <end position="67"/>
    </location>
</feature>
<sequence length="99" mass="11691">PEHKRGFDITFPMYFSPKFFGGYAGFEFELKSMKLIWYAQPYLKKQTLSRFTCIICLIFGTVFDFFAKLSPNLCSRVWCYLVGGFEGIEFHFIKPEKDK</sequence>